<evidence type="ECO:0000313" key="2">
    <source>
        <dbReference type="EMBL" id="MDQ0221739.1"/>
    </source>
</evidence>
<gene>
    <name evidence="2" type="ORF">J2S23_000271</name>
</gene>
<dbReference type="EMBL" id="JAUSTM010000002">
    <property type="protein sequence ID" value="MDQ0221739.1"/>
    <property type="molecule type" value="Genomic_DNA"/>
</dbReference>
<protein>
    <submittedName>
        <fullName evidence="2">Uncharacterized protein</fullName>
    </submittedName>
</protein>
<feature type="transmembrane region" description="Helical" evidence="1">
    <location>
        <begin position="66"/>
        <end position="87"/>
    </location>
</feature>
<comment type="caution">
    <text evidence="2">The sequence shown here is derived from an EMBL/GenBank/DDBJ whole genome shotgun (WGS) entry which is preliminary data.</text>
</comment>
<reference evidence="2 3" key="1">
    <citation type="submission" date="2023-07" db="EMBL/GenBank/DDBJ databases">
        <title>Genomic Encyclopedia of Type Strains, Phase IV (KMG-IV): sequencing the most valuable type-strain genomes for metagenomic binning, comparative biology and taxonomic classification.</title>
        <authorList>
            <person name="Goeker M."/>
        </authorList>
    </citation>
    <scope>NUCLEOTIDE SEQUENCE [LARGE SCALE GENOMIC DNA]</scope>
    <source>
        <strain evidence="2 3">DSM 105143</strain>
    </source>
</reference>
<keyword evidence="3" id="KW-1185">Reference proteome</keyword>
<name>A0ABT9YP24_9STRE</name>
<dbReference type="Proteomes" id="UP001223079">
    <property type="component" value="Unassembled WGS sequence"/>
</dbReference>
<feature type="transmembrane region" description="Helical" evidence="1">
    <location>
        <begin position="35"/>
        <end position="60"/>
    </location>
</feature>
<keyword evidence="1" id="KW-1133">Transmembrane helix</keyword>
<accession>A0ABT9YP24</accession>
<keyword evidence="1" id="KW-0812">Transmembrane</keyword>
<evidence type="ECO:0000313" key="3">
    <source>
        <dbReference type="Proteomes" id="UP001223079"/>
    </source>
</evidence>
<evidence type="ECO:0000256" key="1">
    <source>
        <dbReference type="SAM" id="Phobius"/>
    </source>
</evidence>
<organism evidence="2 3">
    <name type="scientific">Streptococcus moroccensis</name>
    <dbReference type="NCBI Taxonomy" id="1451356"/>
    <lineage>
        <taxon>Bacteria</taxon>
        <taxon>Bacillati</taxon>
        <taxon>Bacillota</taxon>
        <taxon>Bacilli</taxon>
        <taxon>Lactobacillales</taxon>
        <taxon>Streptococcaceae</taxon>
        <taxon>Streptococcus</taxon>
    </lineage>
</organism>
<proteinExistence type="predicted"/>
<keyword evidence="1" id="KW-0472">Membrane</keyword>
<sequence length="106" mass="12141">MIDIILELLIEALFVSTDLYMEKPRRTWKGKCLQVLIWLAFLLGILGLAGLGAVILFSAMEKERSLVHYGLVGIVLLSLLVLIRLGLKRFLRYSQYVSLYVMKRRG</sequence>